<dbReference type="GO" id="GO:0060294">
    <property type="term" value="P:cilium movement involved in cell motility"/>
    <property type="evidence" value="ECO:0007669"/>
    <property type="project" value="TreeGrafter"/>
</dbReference>
<dbReference type="GO" id="GO:0051959">
    <property type="term" value="F:dynein light intermediate chain binding"/>
    <property type="evidence" value="ECO:0007669"/>
    <property type="project" value="InterPro"/>
</dbReference>
<dbReference type="EMBL" id="KI668981">
    <property type="protein sequence ID" value="ETN70305.1"/>
    <property type="molecule type" value="Genomic_DNA"/>
</dbReference>
<gene>
    <name evidence="2" type="ORF">NECAME_14880</name>
</gene>
<protein>
    <recommendedName>
        <fullName evidence="1">Dynein heavy chain AAA lid domain-containing protein</fullName>
    </recommendedName>
</protein>
<organism evidence="2 3">
    <name type="scientific">Necator americanus</name>
    <name type="common">Human hookworm</name>
    <dbReference type="NCBI Taxonomy" id="51031"/>
    <lineage>
        <taxon>Eukaryota</taxon>
        <taxon>Metazoa</taxon>
        <taxon>Ecdysozoa</taxon>
        <taxon>Nematoda</taxon>
        <taxon>Chromadorea</taxon>
        <taxon>Rhabditida</taxon>
        <taxon>Rhabditina</taxon>
        <taxon>Rhabditomorpha</taxon>
        <taxon>Strongyloidea</taxon>
        <taxon>Ancylostomatidae</taxon>
        <taxon>Bunostominae</taxon>
        <taxon>Necator</taxon>
    </lineage>
</organism>
<sequence length="191" mass="21400">MFVVYGGRIESIFDSQVLESYLLTLFNPEKITGRPGQLLAKGIQLLAVDNIKEIQKFITKSIPPVDDPDLFGLPVNIRFSWQVTEAEATIARMRISVASDGEERSSWAEACNPILQLWKRLCQGGDLHSRQVQKIHACLTLVSKSIRGTVTPDKSTTEVIKSLQLHQSPDSWHNLWSGPQDPAQYLTTLID</sequence>
<evidence type="ECO:0000313" key="2">
    <source>
        <dbReference type="EMBL" id="ETN70305.1"/>
    </source>
</evidence>
<feature type="domain" description="Dynein heavy chain AAA lid" evidence="1">
    <location>
        <begin position="3"/>
        <end position="76"/>
    </location>
</feature>
<dbReference type="GO" id="GO:0005868">
    <property type="term" value="C:cytoplasmic dynein complex"/>
    <property type="evidence" value="ECO:0007669"/>
    <property type="project" value="TreeGrafter"/>
</dbReference>
<dbReference type="GO" id="GO:0097729">
    <property type="term" value="C:9+2 motile cilium"/>
    <property type="evidence" value="ECO:0007669"/>
    <property type="project" value="TreeGrafter"/>
</dbReference>
<name>W2SL28_NECAM</name>
<dbReference type="InterPro" id="IPR041658">
    <property type="entry name" value="AAA_lid_11"/>
</dbReference>
<dbReference type="AlphaFoldDB" id="W2SL28"/>
<dbReference type="Proteomes" id="UP000053676">
    <property type="component" value="Unassembled WGS sequence"/>
</dbReference>
<keyword evidence="3" id="KW-1185">Reference proteome</keyword>
<dbReference type="OMA" id="KIHACLT"/>
<dbReference type="OrthoDB" id="5593012at2759"/>
<dbReference type="GO" id="GO:0008569">
    <property type="term" value="F:minus-end-directed microtubule motor activity"/>
    <property type="evidence" value="ECO:0007669"/>
    <property type="project" value="TreeGrafter"/>
</dbReference>
<accession>W2SL28</accession>
<dbReference type="PANTHER" id="PTHR10676">
    <property type="entry name" value="DYNEIN HEAVY CHAIN FAMILY PROTEIN"/>
    <property type="match status" value="1"/>
</dbReference>
<dbReference type="InterPro" id="IPR042219">
    <property type="entry name" value="AAA_lid_11_sf"/>
</dbReference>
<dbReference type="GO" id="GO:0035721">
    <property type="term" value="P:intraciliary retrograde transport"/>
    <property type="evidence" value="ECO:0007669"/>
    <property type="project" value="TreeGrafter"/>
</dbReference>
<dbReference type="Gene3D" id="1.10.8.720">
    <property type="entry name" value="Region D6 of dynein motor"/>
    <property type="match status" value="1"/>
</dbReference>
<reference evidence="3" key="1">
    <citation type="journal article" date="2014" name="Nat. Genet.">
        <title>Genome of the human hookworm Necator americanus.</title>
        <authorList>
            <person name="Tang Y.T."/>
            <person name="Gao X."/>
            <person name="Rosa B.A."/>
            <person name="Abubucker S."/>
            <person name="Hallsworth-Pepin K."/>
            <person name="Martin J."/>
            <person name="Tyagi R."/>
            <person name="Heizer E."/>
            <person name="Zhang X."/>
            <person name="Bhonagiri-Palsikar V."/>
            <person name="Minx P."/>
            <person name="Warren W.C."/>
            <person name="Wang Q."/>
            <person name="Zhan B."/>
            <person name="Hotez P.J."/>
            <person name="Sternberg P.W."/>
            <person name="Dougall A."/>
            <person name="Gaze S.T."/>
            <person name="Mulvenna J."/>
            <person name="Sotillo J."/>
            <person name="Ranganathan S."/>
            <person name="Rabelo E.M."/>
            <person name="Wilson R.K."/>
            <person name="Felgner P.L."/>
            <person name="Bethony J."/>
            <person name="Hawdon J.M."/>
            <person name="Gasser R.B."/>
            <person name="Loukas A."/>
            <person name="Mitreva M."/>
        </authorList>
    </citation>
    <scope>NUCLEOTIDE SEQUENCE [LARGE SCALE GENOMIC DNA]</scope>
</reference>
<dbReference type="InterPro" id="IPR026983">
    <property type="entry name" value="DHC"/>
</dbReference>
<dbReference type="KEGG" id="nai:NECAME_14880"/>
<proteinExistence type="predicted"/>
<evidence type="ECO:0000313" key="3">
    <source>
        <dbReference type="Proteomes" id="UP000053676"/>
    </source>
</evidence>
<dbReference type="GO" id="GO:0045505">
    <property type="term" value="F:dynein intermediate chain binding"/>
    <property type="evidence" value="ECO:0007669"/>
    <property type="project" value="InterPro"/>
</dbReference>
<dbReference type="Pfam" id="PF18198">
    <property type="entry name" value="AAA_lid_11"/>
    <property type="match status" value="1"/>
</dbReference>
<feature type="non-terminal residue" evidence="2">
    <location>
        <position position="191"/>
    </location>
</feature>
<dbReference type="GO" id="GO:0005930">
    <property type="term" value="C:axoneme"/>
    <property type="evidence" value="ECO:0007669"/>
    <property type="project" value="TreeGrafter"/>
</dbReference>
<dbReference type="STRING" id="51031.W2SL28"/>
<evidence type="ECO:0000259" key="1">
    <source>
        <dbReference type="Pfam" id="PF18198"/>
    </source>
</evidence>
<dbReference type="PANTHER" id="PTHR10676:SF352">
    <property type="entry name" value="CYTOPLASMIC DYNEIN 2 HEAVY CHAIN 1"/>
    <property type="match status" value="1"/>
</dbReference>
<dbReference type="GO" id="GO:0060271">
    <property type="term" value="P:cilium assembly"/>
    <property type="evidence" value="ECO:0007669"/>
    <property type="project" value="TreeGrafter"/>
</dbReference>